<evidence type="ECO:0000313" key="1">
    <source>
        <dbReference type="EMBL" id="AWM36742.1"/>
    </source>
</evidence>
<dbReference type="Proteomes" id="UP000245802">
    <property type="component" value="Chromosome"/>
</dbReference>
<proteinExistence type="predicted"/>
<evidence type="ECO:0008006" key="3">
    <source>
        <dbReference type="Google" id="ProtNLM"/>
    </source>
</evidence>
<evidence type="ECO:0000313" key="2">
    <source>
        <dbReference type="Proteomes" id="UP000245802"/>
    </source>
</evidence>
<name>A0A2Z3GXK5_9BACT</name>
<organism evidence="1 2">
    <name type="scientific">Gemmata obscuriglobus</name>
    <dbReference type="NCBI Taxonomy" id="114"/>
    <lineage>
        <taxon>Bacteria</taxon>
        <taxon>Pseudomonadati</taxon>
        <taxon>Planctomycetota</taxon>
        <taxon>Planctomycetia</taxon>
        <taxon>Gemmatales</taxon>
        <taxon>Gemmataceae</taxon>
        <taxon>Gemmata</taxon>
    </lineage>
</organism>
<sequence>MGTRLRLLALVATCTFLCAGTWYFFGQRERDKDKDFSPPAARATQDLLVGTWKAVAINNVDCQEHTDISIEFSLPDKLIIRSNTLGRTHVIVGTYKVSDATLRLTSGGIEEGDVASTREVTIEAISETELVTVLWGGRWGRTRANGI</sequence>
<dbReference type="KEGG" id="gog:C1280_06720"/>
<keyword evidence="2" id="KW-1185">Reference proteome</keyword>
<gene>
    <name evidence="1" type="ORF">C1280_06720</name>
</gene>
<dbReference type="EMBL" id="CP025958">
    <property type="protein sequence ID" value="AWM36742.1"/>
    <property type="molecule type" value="Genomic_DNA"/>
</dbReference>
<accession>A0A2Z3GXK5</accession>
<protein>
    <recommendedName>
        <fullName evidence="3">Lipocalin-like domain-containing protein</fullName>
    </recommendedName>
</protein>
<dbReference type="AlphaFoldDB" id="A0A2Z3GXK5"/>
<reference evidence="1 2" key="1">
    <citation type="submission" date="2018-01" db="EMBL/GenBank/DDBJ databases">
        <title>G. obscuriglobus.</title>
        <authorList>
            <person name="Franke J."/>
            <person name="Blomberg W."/>
            <person name="Selmecki A."/>
        </authorList>
    </citation>
    <scope>NUCLEOTIDE SEQUENCE [LARGE SCALE GENOMIC DNA]</scope>
    <source>
        <strain evidence="1 2">DSM 5831</strain>
    </source>
</reference>